<evidence type="ECO:0000256" key="1">
    <source>
        <dbReference type="SAM" id="SignalP"/>
    </source>
</evidence>
<reference evidence="4" key="1">
    <citation type="submission" date="2017-02" db="EMBL/GenBank/DDBJ databases">
        <authorList>
            <person name="Varghese N."/>
            <person name="Submissions S."/>
        </authorList>
    </citation>
    <scope>NUCLEOTIDE SEQUENCE [LARGE SCALE GENOMIC DNA]</scope>
    <source>
        <strain evidence="4">ATCC 700200</strain>
    </source>
</reference>
<evidence type="ECO:0000313" key="3">
    <source>
        <dbReference type="EMBL" id="SKA98002.1"/>
    </source>
</evidence>
<feature type="domain" description="Neutral/alkaline non-lysosomal ceramidase N-terminal" evidence="2">
    <location>
        <begin position="52"/>
        <end position="284"/>
    </location>
</feature>
<name>A0A1T4Y844_9BACT</name>
<accession>A0A1T4Y844</accession>
<dbReference type="RefSeq" id="WP_078813850.1">
    <property type="nucleotide sequence ID" value="NZ_FUYE01000008.1"/>
</dbReference>
<organism evidence="3 4">
    <name type="scientific">Prosthecobacter debontii</name>
    <dbReference type="NCBI Taxonomy" id="48467"/>
    <lineage>
        <taxon>Bacteria</taxon>
        <taxon>Pseudomonadati</taxon>
        <taxon>Verrucomicrobiota</taxon>
        <taxon>Verrucomicrobiia</taxon>
        <taxon>Verrucomicrobiales</taxon>
        <taxon>Verrucomicrobiaceae</taxon>
        <taxon>Prosthecobacter</taxon>
    </lineage>
</organism>
<keyword evidence="1" id="KW-0732">Signal</keyword>
<dbReference type="Proteomes" id="UP000190774">
    <property type="component" value="Unassembled WGS sequence"/>
</dbReference>
<feature type="chain" id="PRO_5013250580" evidence="1">
    <location>
        <begin position="24"/>
        <end position="485"/>
    </location>
</feature>
<dbReference type="STRING" id="48467.SAMN02745166_02660"/>
<gene>
    <name evidence="3" type="ORF">SAMN02745166_02660</name>
</gene>
<dbReference type="InterPro" id="IPR031329">
    <property type="entry name" value="NEUT/ALK_ceramidase_N"/>
</dbReference>
<sequence>MSHTRLVVSVISLLLAGFSSARAEFRAGAFAQDISPSEFPTPVNGSMKGGYAKGISDPMHARCLAMNDGHRSLIYVVVDACMIPRQICEDAKRIASQETGVPSAHILISATHTHSAATLAGVFQSDPDPLYVKTVAPRIAQGIIQAFKNMEPAEFGWAFGSDPTHVFNRRWHMKEGQFYENPFGITTDRARMNPGNVSPSVSIPTAPVDQDVAVMAVRAKADQRPIGLLANYSLHYVGGNPAISADYYGAFAREIGTRLHADDSRYSQKPAFVGIMSNGTSGNINNINFGSSIRFKRNPGEQISIVARSVADAALAAYESIQWQKAPVIDSEETDLQLGVRKGTREEMTQAKEWMSTIPKDADGQWSDKKAIYARETMLLSEYPDTVPVKLQAQRIGNLSIAAIPCEVFVQIGLQLKRDTPFVRHFTISLANGYNGYLPTEEDHAMGGYETWRARSSYLEVPAATKITNQLETMLKALKSRANDL</sequence>
<keyword evidence="4" id="KW-1185">Reference proteome</keyword>
<dbReference type="AlphaFoldDB" id="A0A1T4Y844"/>
<dbReference type="Pfam" id="PF04734">
    <property type="entry name" value="Ceramidase_alk"/>
    <property type="match status" value="1"/>
</dbReference>
<evidence type="ECO:0000313" key="4">
    <source>
        <dbReference type="Proteomes" id="UP000190774"/>
    </source>
</evidence>
<dbReference type="OrthoDB" id="179993at2"/>
<dbReference type="EMBL" id="FUYE01000008">
    <property type="protein sequence ID" value="SKA98002.1"/>
    <property type="molecule type" value="Genomic_DNA"/>
</dbReference>
<proteinExistence type="predicted"/>
<evidence type="ECO:0000259" key="2">
    <source>
        <dbReference type="Pfam" id="PF04734"/>
    </source>
</evidence>
<feature type="signal peptide" evidence="1">
    <location>
        <begin position="1"/>
        <end position="23"/>
    </location>
</feature>
<protein>
    <submittedName>
        <fullName evidence="3">Neutral/alkaline non-lysosomal ceramidase, N-terminal</fullName>
    </submittedName>
</protein>